<evidence type="ECO:0000313" key="3">
    <source>
        <dbReference type="Proteomes" id="UP001556367"/>
    </source>
</evidence>
<feature type="region of interest" description="Disordered" evidence="1">
    <location>
        <begin position="144"/>
        <end position="178"/>
    </location>
</feature>
<dbReference type="Proteomes" id="UP001556367">
    <property type="component" value="Unassembled WGS sequence"/>
</dbReference>
<reference evidence="3" key="1">
    <citation type="submission" date="2024-06" db="EMBL/GenBank/DDBJ databases">
        <title>Multi-omics analyses provide insights into the biosynthesis of the anticancer antibiotic pleurotin in Hohenbuehelia grisea.</title>
        <authorList>
            <person name="Weaver J.A."/>
            <person name="Alberti F."/>
        </authorList>
    </citation>
    <scope>NUCLEOTIDE SEQUENCE [LARGE SCALE GENOMIC DNA]</scope>
    <source>
        <strain evidence="3">T-177</strain>
    </source>
</reference>
<sequence>MSSLSQTVSSPILEQPLHRNLISILRRANERYRHIANDMRLSTSRTHHAQKLAAMRGLRVDTYKAIRCPQKYVSVEPLPVIEICSPIRAPVFISKPVALRTTAADVNASVPKRIVPVLPTIIIPAVHSDRRCVARVAEEVEVASPSSHFSVSPEDDDFRHSVDVPSDESGSDWSLDDSEYSEYSDVSLSSTEGSCGLITPDDFAPSAMRIKRKSSQMTGMNVLEKRQRLDVAA</sequence>
<gene>
    <name evidence="2" type="ORF">HGRIS_007318</name>
</gene>
<name>A0ABR3J4E2_9AGAR</name>
<proteinExistence type="predicted"/>
<accession>A0ABR3J4E2</accession>
<comment type="caution">
    <text evidence="2">The sequence shown here is derived from an EMBL/GenBank/DDBJ whole genome shotgun (WGS) entry which is preliminary data.</text>
</comment>
<keyword evidence="3" id="KW-1185">Reference proteome</keyword>
<evidence type="ECO:0000256" key="1">
    <source>
        <dbReference type="SAM" id="MobiDB-lite"/>
    </source>
</evidence>
<evidence type="ECO:0000313" key="2">
    <source>
        <dbReference type="EMBL" id="KAL0950509.1"/>
    </source>
</evidence>
<protein>
    <submittedName>
        <fullName evidence="2">Uncharacterized protein</fullName>
    </submittedName>
</protein>
<dbReference type="EMBL" id="JASNQZ010000011">
    <property type="protein sequence ID" value="KAL0950509.1"/>
    <property type="molecule type" value="Genomic_DNA"/>
</dbReference>
<feature type="compositionally biased region" description="Acidic residues" evidence="1">
    <location>
        <begin position="165"/>
        <end position="178"/>
    </location>
</feature>
<organism evidence="2 3">
    <name type="scientific">Hohenbuehelia grisea</name>
    <dbReference type="NCBI Taxonomy" id="104357"/>
    <lineage>
        <taxon>Eukaryota</taxon>
        <taxon>Fungi</taxon>
        <taxon>Dikarya</taxon>
        <taxon>Basidiomycota</taxon>
        <taxon>Agaricomycotina</taxon>
        <taxon>Agaricomycetes</taxon>
        <taxon>Agaricomycetidae</taxon>
        <taxon>Agaricales</taxon>
        <taxon>Pleurotineae</taxon>
        <taxon>Pleurotaceae</taxon>
        <taxon>Hohenbuehelia</taxon>
    </lineage>
</organism>